<feature type="non-terminal residue" evidence="2">
    <location>
        <position position="1"/>
    </location>
</feature>
<dbReference type="InParanoid" id="A0A0G4G4X1"/>
<reference evidence="2 3" key="1">
    <citation type="submission" date="2014-11" db="EMBL/GenBank/DDBJ databases">
        <authorList>
            <person name="Zhu J."/>
            <person name="Qi W."/>
            <person name="Song R."/>
        </authorList>
    </citation>
    <scope>NUCLEOTIDE SEQUENCE [LARGE SCALE GENOMIC DNA]</scope>
</reference>
<accession>A0A0G4G4X1</accession>
<dbReference type="AlphaFoldDB" id="A0A0G4G4X1"/>
<dbReference type="EMBL" id="CDMY01000569">
    <property type="protein sequence ID" value="CEM23453.1"/>
    <property type="molecule type" value="Genomic_DNA"/>
</dbReference>
<organism evidence="2 3">
    <name type="scientific">Vitrella brassicaformis (strain CCMP3155)</name>
    <dbReference type="NCBI Taxonomy" id="1169540"/>
    <lineage>
        <taxon>Eukaryota</taxon>
        <taxon>Sar</taxon>
        <taxon>Alveolata</taxon>
        <taxon>Colpodellida</taxon>
        <taxon>Vitrellaceae</taxon>
        <taxon>Vitrella</taxon>
    </lineage>
</organism>
<feature type="region of interest" description="Disordered" evidence="1">
    <location>
        <begin position="1"/>
        <end position="36"/>
    </location>
</feature>
<name>A0A0G4G4X1_VITBC</name>
<proteinExistence type="predicted"/>
<sequence length="36" mass="3597">GGPPPSRGMRVGGSVVAPSSAEQSPPSKVAARHAQW</sequence>
<evidence type="ECO:0000313" key="2">
    <source>
        <dbReference type="EMBL" id="CEM23453.1"/>
    </source>
</evidence>
<keyword evidence="3" id="KW-1185">Reference proteome</keyword>
<dbReference type="VEuPathDB" id="CryptoDB:Vbra_9678"/>
<dbReference type="Proteomes" id="UP000041254">
    <property type="component" value="Unassembled WGS sequence"/>
</dbReference>
<protein>
    <submittedName>
        <fullName evidence="2">Uncharacterized protein</fullName>
    </submittedName>
</protein>
<gene>
    <name evidence="2" type="ORF">Vbra_9678</name>
</gene>
<evidence type="ECO:0000313" key="3">
    <source>
        <dbReference type="Proteomes" id="UP000041254"/>
    </source>
</evidence>
<evidence type="ECO:0000256" key="1">
    <source>
        <dbReference type="SAM" id="MobiDB-lite"/>
    </source>
</evidence>